<sequence length="335" mass="36442">MLWRVKTSTGLTPAAITRSRASPYFGSGFSVSSSALSHSRGPPASGPRAAAISRTAPPPRRWTAPAIRRPASDSAPPCQGGCSSRGCRTRPGIKTSKVQYLLSESNRSGGVARPQTGNRGSSREYAAYEGLKMAERGAPEAAGARIPDQVLTTAARLFSELGYDEVTTQIIADACGVDAAVVAGEYGGKGRVFLAVLERLSRERMDYLSPAASAFTPDAEGMVRLIDRYLDYCLDHPELPSIWMHRWMSDATDFPDLEPRYGTPPIILMSELMGEALDDEVDPDLFTWQIVWAVHSFTRGGIVGADGVRRRADDLGVRKRFRRSLHQMARRAAAR</sequence>
<feature type="DNA-binding region" description="H-T-H motif" evidence="2">
    <location>
        <begin position="167"/>
        <end position="186"/>
    </location>
</feature>
<feature type="region of interest" description="Disordered" evidence="3">
    <location>
        <begin position="31"/>
        <end position="90"/>
    </location>
</feature>
<reference evidence="5 6" key="1">
    <citation type="submission" date="2019-05" db="EMBL/GenBank/DDBJ databases">
        <title>Draft genome sequence of Actinomadura geliboluensis A8036.</title>
        <authorList>
            <person name="Saricaoglu S."/>
            <person name="Isik K."/>
        </authorList>
    </citation>
    <scope>NUCLEOTIDE SEQUENCE [LARGE SCALE GENOMIC DNA]</scope>
    <source>
        <strain evidence="5 6">A8036</strain>
    </source>
</reference>
<feature type="domain" description="HTH tetR-type" evidence="4">
    <location>
        <begin position="144"/>
        <end position="204"/>
    </location>
</feature>
<dbReference type="PANTHER" id="PTHR30055">
    <property type="entry name" value="HTH-TYPE TRANSCRIPTIONAL REGULATOR RUTR"/>
    <property type="match status" value="1"/>
</dbReference>
<keyword evidence="1 2" id="KW-0238">DNA-binding</keyword>
<gene>
    <name evidence="5" type="ORF">ETD96_00695</name>
</gene>
<dbReference type="InterPro" id="IPR050109">
    <property type="entry name" value="HTH-type_TetR-like_transc_reg"/>
</dbReference>
<organism evidence="5 6">
    <name type="scientific">Actinomadura geliboluensis</name>
    <dbReference type="NCBI Taxonomy" id="882440"/>
    <lineage>
        <taxon>Bacteria</taxon>
        <taxon>Bacillati</taxon>
        <taxon>Actinomycetota</taxon>
        <taxon>Actinomycetes</taxon>
        <taxon>Streptosporangiales</taxon>
        <taxon>Thermomonosporaceae</taxon>
        <taxon>Actinomadura</taxon>
    </lineage>
</organism>
<protein>
    <submittedName>
        <fullName evidence="5">TetR/AcrR family transcriptional regulator</fullName>
    </submittedName>
</protein>
<evidence type="ECO:0000313" key="5">
    <source>
        <dbReference type="EMBL" id="TMR42388.1"/>
    </source>
</evidence>
<dbReference type="Pfam" id="PF00440">
    <property type="entry name" value="TetR_N"/>
    <property type="match status" value="1"/>
</dbReference>
<dbReference type="GO" id="GO:0000976">
    <property type="term" value="F:transcription cis-regulatory region binding"/>
    <property type="evidence" value="ECO:0007669"/>
    <property type="project" value="TreeGrafter"/>
</dbReference>
<evidence type="ECO:0000313" key="6">
    <source>
        <dbReference type="Proteomes" id="UP000305238"/>
    </source>
</evidence>
<dbReference type="GO" id="GO:0003700">
    <property type="term" value="F:DNA-binding transcription factor activity"/>
    <property type="evidence" value="ECO:0007669"/>
    <property type="project" value="TreeGrafter"/>
</dbReference>
<evidence type="ECO:0000256" key="1">
    <source>
        <dbReference type="ARBA" id="ARBA00023125"/>
    </source>
</evidence>
<evidence type="ECO:0000256" key="3">
    <source>
        <dbReference type="SAM" id="MobiDB-lite"/>
    </source>
</evidence>
<dbReference type="OrthoDB" id="3404594at2"/>
<dbReference type="InterPro" id="IPR009057">
    <property type="entry name" value="Homeodomain-like_sf"/>
</dbReference>
<dbReference type="EMBL" id="VCKZ01000002">
    <property type="protein sequence ID" value="TMR42388.1"/>
    <property type="molecule type" value="Genomic_DNA"/>
</dbReference>
<evidence type="ECO:0000256" key="2">
    <source>
        <dbReference type="PROSITE-ProRule" id="PRU00335"/>
    </source>
</evidence>
<feature type="compositionally biased region" description="Low complexity" evidence="3">
    <location>
        <begin position="31"/>
        <end position="69"/>
    </location>
</feature>
<name>A0A5S4HAV4_9ACTN</name>
<dbReference type="PANTHER" id="PTHR30055:SF219">
    <property type="entry name" value="TRANSCRIPTIONAL REGULATORY PROTEIN"/>
    <property type="match status" value="1"/>
</dbReference>
<dbReference type="SUPFAM" id="SSF46689">
    <property type="entry name" value="Homeodomain-like"/>
    <property type="match status" value="1"/>
</dbReference>
<evidence type="ECO:0000259" key="4">
    <source>
        <dbReference type="PROSITE" id="PS50977"/>
    </source>
</evidence>
<dbReference type="Gene3D" id="1.10.357.10">
    <property type="entry name" value="Tetracycline Repressor, domain 2"/>
    <property type="match status" value="1"/>
</dbReference>
<dbReference type="Proteomes" id="UP000305238">
    <property type="component" value="Unassembled WGS sequence"/>
</dbReference>
<keyword evidence="6" id="KW-1185">Reference proteome</keyword>
<dbReference type="PROSITE" id="PS50977">
    <property type="entry name" value="HTH_TETR_2"/>
    <property type="match status" value="1"/>
</dbReference>
<dbReference type="AlphaFoldDB" id="A0A5S4HAV4"/>
<dbReference type="SUPFAM" id="SSF48498">
    <property type="entry name" value="Tetracyclin repressor-like, C-terminal domain"/>
    <property type="match status" value="1"/>
</dbReference>
<proteinExistence type="predicted"/>
<comment type="caution">
    <text evidence="5">The sequence shown here is derived from an EMBL/GenBank/DDBJ whole genome shotgun (WGS) entry which is preliminary data.</text>
</comment>
<dbReference type="InterPro" id="IPR036271">
    <property type="entry name" value="Tet_transcr_reg_TetR-rel_C_sf"/>
</dbReference>
<accession>A0A5S4HAV4</accession>
<dbReference type="InterPro" id="IPR001647">
    <property type="entry name" value="HTH_TetR"/>
</dbReference>